<dbReference type="CDD" id="cd07989">
    <property type="entry name" value="LPLAT_AGPAT-like"/>
    <property type="match status" value="1"/>
</dbReference>
<dbReference type="GO" id="GO:0006654">
    <property type="term" value="P:phosphatidic acid biosynthetic process"/>
    <property type="evidence" value="ECO:0007669"/>
    <property type="project" value="TreeGrafter"/>
</dbReference>
<name>A0A6N9TML6_DISTH</name>
<keyword evidence="4" id="KW-1208">Phospholipid metabolism</keyword>
<keyword evidence="7" id="KW-1185">Reference proteome</keyword>
<feature type="domain" description="Phospholipid/glycerol acyltransferase" evidence="5">
    <location>
        <begin position="76"/>
        <end position="190"/>
    </location>
</feature>
<dbReference type="GO" id="GO:0003841">
    <property type="term" value="F:1-acylglycerol-3-phosphate O-acyltransferase activity"/>
    <property type="evidence" value="ECO:0007669"/>
    <property type="project" value="UniProtKB-UniRule"/>
</dbReference>
<organism evidence="6 7">
    <name type="scientific">Dissulfurirhabdus thermomarina</name>
    <dbReference type="NCBI Taxonomy" id="1765737"/>
    <lineage>
        <taxon>Bacteria</taxon>
        <taxon>Deltaproteobacteria</taxon>
        <taxon>Dissulfurirhabdaceae</taxon>
        <taxon>Dissulfurirhabdus</taxon>
    </lineage>
</organism>
<evidence type="ECO:0000313" key="7">
    <source>
        <dbReference type="Proteomes" id="UP000469346"/>
    </source>
</evidence>
<keyword evidence="4" id="KW-0444">Lipid biosynthesis</keyword>
<evidence type="ECO:0000256" key="3">
    <source>
        <dbReference type="ARBA" id="ARBA00023315"/>
    </source>
</evidence>
<comment type="catalytic activity">
    <reaction evidence="4">
        <text>a 1-acyl-sn-glycero-3-phosphate + an acyl-CoA = a 1,2-diacyl-sn-glycero-3-phosphate + CoA</text>
        <dbReference type="Rhea" id="RHEA:19709"/>
        <dbReference type="ChEBI" id="CHEBI:57287"/>
        <dbReference type="ChEBI" id="CHEBI:57970"/>
        <dbReference type="ChEBI" id="CHEBI:58342"/>
        <dbReference type="ChEBI" id="CHEBI:58608"/>
        <dbReference type="EC" id="2.3.1.51"/>
    </reaction>
</comment>
<protein>
    <recommendedName>
        <fullName evidence="4">1-acyl-sn-glycerol-3-phosphate acyltransferase</fullName>
        <ecNumber evidence="4">2.3.1.51</ecNumber>
    </recommendedName>
</protein>
<keyword evidence="2 4" id="KW-0808">Transferase</keyword>
<evidence type="ECO:0000313" key="6">
    <source>
        <dbReference type="EMBL" id="NDY41680.1"/>
    </source>
</evidence>
<dbReference type="InterPro" id="IPR004552">
    <property type="entry name" value="AGP_acyltrans"/>
</dbReference>
<dbReference type="GO" id="GO:0016024">
    <property type="term" value="P:CDP-diacylglycerol biosynthetic process"/>
    <property type="evidence" value="ECO:0007669"/>
    <property type="project" value="UniProtKB-UniPathway"/>
</dbReference>
<accession>A0A6N9TML6</accession>
<comment type="caution">
    <text evidence="6">The sequence shown here is derived from an EMBL/GenBank/DDBJ whole genome shotgun (WGS) entry which is preliminary data.</text>
</comment>
<keyword evidence="3 4" id="KW-0012">Acyltransferase</keyword>
<reference evidence="6 7" key="1">
    <citation type="submission" date="2020-02" db="EMBL/GenBank/DDBJ databases">
        <title>Comparative genomics of sulfur disproportionating microorganisms.</title>
        <authorList>
            <person name="Ward L.M."/>
            <person name="Bertran E."/>
            <person name="Johnston D.T."/>
        </authorList>
    </citation>
    <scope>NUCLEOTIDE SEQUENCE [LARGE SCALE GENOMIC DNA]</scope>
    <source>
        <strain evidence="6 7">DSM 100025</strain>
    </source>
</reference>
<proteinExistence type="inferred from homology"/>
<evidence type="ECO:0000259" key="5">
    <source>
        <dbReference type="SMART" id="SM00563"/>
    </source>
</evidence>
<gene>
    <name evidence="6" type="ORF">G3N55_02275</name>
</gene>
<evidence type="ECO:0000256" key="2">
    <source>
        <dbReference type="ARBA" id="ARBA00022679"/>
    </source>
</evidence>
<evidence type="ECO:0000256" key="4">
    <source>
        <dbReference type="RuleBase" id="RU361267"/>
    </source>
</evidence>
<dbReference type="UniPathway" id="UPA00557">
    <property type="reaction ID" value="UER00613"/>
</dbReference>
<dbReference type="SMART" id="SM00563">
    <property type="entry name" value="PlsC"/>
    <property type="match status" value="1"/>
</dbReference>
<dbReference type="EC" id="2.3.1.51" evidence="4"/>
<dbReference type="SUPFAM" id="SSF69593">
    <property type="entry name" value="Glycerol-3-phosphate (1)-acyltransferase"/>
    <property type="match status" value="1"/>
</dbReference>
<keyword evidence="4" id="KW-0594">Phospholipid biosynthesis</keyword>
<dbReference type="NCBIfam" id="TIGR00530">
    <property type="entry name" value="AGP_acyltrn"/>
    <property type="match status" value="1"/>
</dbReference>
<dbReference type="AlphaFoldDB" id="A0A6N9TML6"/>
<comment type="similarity">
    <text evidence="1 4">Belongs to the 1-acyl-sn-glycerol-3-phosphate acyltransferase family.</text>
</comment>
<dbReference type="PANTHER" id="PTHR10434">
    <property type="entry name" value="1-ACYL-SN-GLYCEROL-3-PHOSPHATE ACYLTRANSFERASE"/>
    <property type="match status" value="1"/>
</dbReference>
<dbReference type="GO" id="GO:0016020">
    <property type="term" value="C:membrane"/>
    <property type="evidence" value="ECO:0007669"/>
    <property type="project" value="InterPro"/>
</dbReference>
<dbReference type="PANTHER" id="PTHR10434:SF11">
    <property type="entry name" value="1-ACYL-SN-GLYCEROL-3-PHOSPHATE ACYLTRANSFERASE"/>
    <property type="match status" value="1"/>
</dbReference>
<sequence length="247" mass="26524">MWQRIRHITRGLLFIPWFLSLTAVLAPVAIAMSLVTRSGDAAHRLGRRWSRWLLAAAGVEVEVTGREHLAGLPGGLVIAANHASQLDILALFVALPIQFRFVAKKELFHLPLLGPAMRFTGYIPIDRSGGRSAVESLNRAAEVVRSGVAVLIFPEGTRSPDGRLRPFKPGGVLLARKAGTPVLPVAISGSHRCLPRGSILVRPGRIRVRLLPPVDPVGPGGPKGKDALTRELHQAILSGLDPGNRPA</sequence>
<dbReference type="Pfam" id="PF01553">
    <property type="entry name" value="Acyltransferase"/>
    <property type="match status" value="1"/>
</dbReference>
<evidence type="ECO:0000256" key="1">
    <source>
        <dbReference type="ARBA" id="ARBA00008655"/>
    </source>
</evidence>
<dbReference type="EMBL" id="JAAGRR010000013">
    <property type="protein sequence ID" value="NDY41680.1"/>
    <property type="molecule type" value="Genomic_DNA"/>
</dbReference>
<comment type="domain">
    <text evidence="4">The HXXXXD motif is essential for acyltransferase activity and may constitute the binding site for the phosphate moiety of the glycerol-3-phosphate.</text>
</comment>
<dbReference type="RefSeq" id="WP_163297834.1">
    <property type="nucleotide sequence ID" value="NZ_JAAGRR010000013.1"/>
</dbReference>
<keyword evidence="4" id="KW-0443">Lipid metabolism</keyword>
<dbReference type="InterPro" id="IPR002123">
    <property type="entry name" value="Plipid/glycerol_acylTrfase"/>
</dbReference>
<dbReference type="Proteomes" id="UP000469346">
    <property type="component" value="Unassembled WGS sequence"/>
</dbReference>